<evidence type="ECO:0000256" key="3">
    <source>
        <dbReference type="ARBA" id="ARBA00022574"/>
    </source>
</evidence>
<accession>A0A3S3NLA9</accession>
<dbReference type="InterPro" id="IPR036322">
    <property type="entry name" value="WD40_repeat_dom_sf"/>
</dbReference>
<dbReference type="Gene3D" id="2.130.10.10">
    <property type="entry name" value="YVTN repeat-like/Quinoprotein amine dehydrogenase"/>
    <property type="match status" value="5"/>
</dbReference>
<comment type="subcellular location">
    <subcellularLocation>
        <location evidence="1">Cytoplasm</location>
    </subcellularLocation>
</comment>
<reference evidence="8 9" key="1">
    <citation type="journal article" date="2019" name="Nat. Plants">
        <title>Stout camphor tree genome fills gaps in understanding of flowering plant genome evolution.</title>
        <authorList>
            <person name="Chaw S.M."/>
            <person name="Liu Y.C."/>
            <person name="Wu Y.W."/>
            <person name="Wang H.Y."/>
            <person name="Lin C.I."/>
            <person name="Wu C.S."/>
            <person name="Ke H.M."/>
            <person name="Chang L.Y."/>
            <person name="Hsu C.Y."/>
            <person name="Yang H.T."/>
            <person name="Sudianto E."/>
            <person name="Hsu M.H."/>
            <person name="Wu K.P."/>
            <person name="Wang L.N."/>
            <person name="Leebens-Mack J.H."/>
            <person name="Tsai I.J."/>
        </authorList>
    </citation>
    <scope>NUCLEOTIDE SEQUENCE [LARGE SCALE GENOMIC DNA]</scope>
    <source>
        <strain evidence="9">cv. Chaw 1501</strain>
        <tissue evidence="8">Young leaves</tissue>
    </source>
</reference>
<dbReference type="Pfam" id="PF00400">
    <property type="entry name" value="WD40"/>
    <property type="match status" value="2"/>
</dbReference>
<dbReference type="Proteomes" id="UP000283530">
    <property type="component" value="Unassembled WGS sequence"/>
</dbReference>
<dbReference type="GO" id="GO:0030488">
    <property type="term" value="P:tRNA methylation"/>
    <property type="evidence" value="ECO:0007669"/>
    <property type="project" value="TreeGrafter"/>
</dbReference>
<dbReference type="SMART" id="SM00320">
    <property type="entry name" value="WD40"/>
    <property type="match status" value="9"/>
</dbReference>
<dbReference type="PANTHER" id="PTHR14344">
    <property type="entry name" value="WD REPEAT PROTEIN"/>
    <property type="match status" value="1"/>
</dbReference>
<gene>
    <name evidence="8" type="ORF">CKAN_02370200</name>
</gene>
<name>A0A3S3NLA9_9MAGN</name>
<feature type="repeat" description="WD" evidence="7">
    <location>
        <begin position="258"/>
        <end position="299"/>
    </location>
</feature>
<dbReference type="GO" id="GO:0005737">
    <property type="term" value="C:cytoplasm"/>
    <property type="evidence" value="ECO:0007669"/>
    <property type="project" value="UniProtKB-SubCell"/>
</dbReference>
<proteinExistence type="inferred from homology"/>
<dbReference type="InterPro" id="IPR051973">
    <property type="entry name" value="tRNA_Anticodon_Mtase-Reg"/>
</dbReference>
<evidence type="ECO:0000256" key="7">
    <source>
        <dbReference type="PROSITE-ProRule" id="PRU00221"/>
    </source>
</evidence>
<keyword evidence="2" id="KW-0963">Cytoplasm</keyword>
<dbReference type="InterPro" id="IPR001680">
    <property type="entry name" value="WD40_rpt"/>
</dbReference>
<dbReference type="OrthoDB" id="5594999at2759"/>
<sequence>MASQQSSARLQSGQYIGEISALCFLPLPHPSLSPLLLAGTGSQMIIYDLLAGKTLNSFHVFEGIRVHGISCSFVESTNCRSSATLAFKIAIFGERRIKLFSLHFDTTLDYQILENTCFQLTLILALPKFSHWVMDVCFLKEDHVLCDRDRDRYSHLAVGLSNNSLCLWDVSRCHLVLEVQCAEKCLLYSMRLWGHNTNSLHVASGTIYNEIIVWKLVHRSIVPSSASSVEVCNHHDSSCSKDNRPCEKPYMAITLSRLIGHEGSIFRIAWSPDGSKLTSVSDDRSARVWTINAQRKESGDLEALEANVSVGLILFGHNARVWDCYISDSVIITAGEDCTCRVWGLDGNQLLMVKEHIGRGIWRCLYDPSSSLLITAGFDSAIKIHPLPVSSFRSTIDKDGTAEEFKDRTEIITIPTLNLSEQFGLMDSKSEYVRCLCFAQEDILYVATNHGYLYHVKVSAGNVKWYELVRSDEKVPAICMDLLSTNSSNSHEDVDDWIATGDGKGNTMVVGIINSDSNPKVVTSFTWTAEKERQLLGTYWCKSLGCRYLFTADPRGKIKLWRLDFAFADGTCMDCKASLLAEFTSAFGMRIMCVNALFEEEVLACGDQRGNLIMFPLSKGLLLTASIKSDEKISSLAYFKGAHGISSVASILIATLHFNQVEICSTGGDGCICYFKYNKDWQTLEFMGMKQVKELSLVQSIFAKASSMKDFTQSNYAVGFASTDFIIWNLVNDTKVLQIPCGGWRRPHSYFLGDTPEIQSCFAYLKNQTIHIHRLWVPVSERIPLPRVLHLQFHGREIHSLCFISVGMVLHSNEDANHFLRLSWIATGCEDGTVRLTRYTPDVDSRSVSRLLGEHVGGSAVRSICFISKIHTATVGQMYIPCQRLGCDAVPVNRDDPFLLISVGAKRVLTSWLLWNKSHKEEAGVGVVLTKAENLYSHLSEECTAISFQWLSTHMPPKFASTRKGVENMEQNNEQGRNISIIETGEQYENDWRYLAVTAFLVKGADQRLTFCFVVVACSDASLTLRALLLPSRLWFDVAVLAPQTSPVLALQHVVIPIFAPSEDKVQIGSVYIVISGSTDGAITFWDLTKTVESFMQRVSTIQPEKVIDCQRRPRTGRGSQGGRWWRSLTNCSSKTCPPVSIVTVNTVKDSNDHNVASTAHGISSEDDSISCPNACSQSTDSFTMPEVQADDSLTGVAEIGPLHVLASVHQSGVNCLHVSNSKDRLNMKSESIYYILSGGDDQALHSFGFDLVLQPTNYNDGSTQLTDINANDMLAGLVGKPTDDYTPAGLDNMRNSSLGTWNKEYRLRFLSQNGIASAHSSAVKGVWTDGTWVFSTGLDQRVRCWFLCKSGRLTEHAHLIISVPEPETLDARVCGRNQYQIVVGGRGMQMVEFSAPGDTENEE</sequence>
<organism evidence="8 9">
    <name type="scientific">Cinnamomum micranthum f. kanehirae</name>
    <dbReference type="NCBI Taxonomy" id="337451"/>
    <lineage>
        <taxon>Eukaryota</taxon>
        <taxon>Viridiplantae</taxon>
        <taxon>Streptophyta</taxon>
        <taxon>Embryophyta</taxon>
        <taxon>Tracheophyta</taxon>
        <taxon>Spermatophyta</taxon>
        <taxon>Magnoliopsida</taxon>
        <taxon>Magnoliidae</taxon>
        <taxon>Laurales</taxon>
        <taxon>Lauraceae</taxon>
        <taxon>Cinnamomum</taxon>
    </lineage>
</organism>
<evidence type="ECO:0000256" key="1">
    <source>
        <dbReference type="ARBA" id="ARBA00004496"/>
    </source>
</evidence>
<keyword evidence="9" id="KW-1185">Reference proteome</keyword>
<dbReference type="PANTHER" id="PTHR14344:SF3">
    <property type="entry name" value="WD REPEAT-CONTAINING PROTEIN 6"/>
    <property type="match status" value="1"/>
</dbReference>
<evidence type="ECO:0000313" key="9">
    <source>
        <dbReference type="Proteomes" id="UP000283530"/>
    </source>
</evidence>
<comment type="caution">
    <text evidence="8">The sequence shown here is derived from an EMBL/GenBank/DDBJ whole genome shotgun (WGS) entry which is preliminary data.</text>
</comment>
<evidence type="ECO:0000256" key="4">
    <source>
        <dbReference type="ARBA" id="ARBA00022694"/>
    </source>
</evidence>
<dbReference type="STRING" id="337451.A0A3S3NLA9"/>
<keyword evidence="3 7" id="KW-0853">WD repeat</keyword>
<protein>
    <submittedName>
        <fullName evidence="8">WD40 repeat</fullName>
    </submittedName>
</protein>
<evidence type="ECO:0000313" key="8">
    <source>
        <dbReference type="EMBL" id="RWR94412.1"/>
    </source>
</evidence>
<dbReference type="InterPro" id="IPR015943">
    <property type="entry name" value="WD40/YVTN_repeat-like_dom_sf"/>
</dbReference>
<keyword evidence="4" id="KW-0819">tRNA processing</keyword>
<dbReference type="PROSITE" id="PS50294">
    <property type="entry name" value="WD_REPEATS_REGION"/>
    <property type="match status" value="1"/>
</dbReference>
<keyword evidence="5" id="KW-0677">Repeat</keyword>
<dbReference type="SUPFAM" id="SSF50978">
    <property type="entry name" value="WD40 repeat-like"/>
    <property type="match status" value="3"/>
</dbReference>
<evidence type="ECO:0000256" key="2">
    <source>
        <dbReference type="ARBA" id="ARBA00022490"/>
    </source>
</evidence>
<dbReference type="PROSITE" id="PS50082">
    <property type="entry name" value="WD_REPEATS_2"/>
    <property type="match status" value="1"/>
</dbReference>
<comment type="similarity">
    <text evidence="6">Belongs to the WD repeat WDR6 family.</text>
</comment>
<dbReference type="EMBL" id="QPKB01000010">
    <property type="protein sequence ID" value="RWR94412.1"/>
    <property type="molecule type" value="Genomic_DNA"/>
</dbReference>
<evidence type="ECO:0000256" key="5">
    <source>
        <dbReference type="ARBA" id="ARBA00022737"/>
    </source>
</evidence>
<evidence type="ECO:0000256" key="6">
    <source>
        <dbReference type="ARBA" id="ARBA00038255"/>
    </source>
</evidence>